<dbReference type="PANTHER" id="PTHR30435:SF1">
    <property type="entry name" value="FLAGELLAR HOOK PROTEIN FLGE"/>
    <property type="match status" value="1"/>
</dbReference>
<dbReference type="Pfam" id="PF00460">
    <property type="entry name" value="Flg_bb_rod"/>
    <property type="match status" value="1"/>
</dbReference>
<protein>
    <recommendedName>
        <fullName evidence="3 5">Flagellar hook protein FlgE</fullName>
    </recommendedName>
</protein>
<comment type="function">
    <text evidence="5">A flexible structure which links the flagellar filament to the drive apparatus in the basal body.</text>
</comment>
<evidence type="ECO:0000259" key="7">
    <source>
        <dbReference type="Pfam" id="PF06429"/>
    </source>
</evidence>
<feature type="domain" description="Flagellar hook protein FlgE D2" evidence="8">
    <location>
        <begin position="179"/>
        <end position="313"/>
    </location>
</feature>
<dbReference type="PANTHER" id="PTHR30435">
    <property type="entry name" value="FLAGELLAR PROTEIN"/>
    <property type="match status" value="1"/>
</dbReference>
<evidence type="ECO:0000259" key="8">
    <source>
        <dbReference type="Pfam" id="PF07559"/>
    </source>
</evidence>
<reference evidence="10 11" key="1">
    <citation type="submission" date="2016-10" db="EMBL/GenBank/DDBJ databases">
        <authorList>
            <person name="de Groot N.N."/>
        </authorList>
    </citation>
    <scope>NUCLEOTIDE SEQUENCE [LARGE SCALE GENOMIC DNA]</scope>
    <source>
        <strain evidence="10 11">CGMCC 1.9157</strain>
    </source>
</reference>
<dbReference type="Pfam" id="PF07559">
    <property type="entry name" value="FlgE_D2"/>
    <property type="match status" value="1"/>
</dbReference>
<name>A0A1I5C9V3_9HYPH</name>
<feature type="domain" description="Flagellar basal body rod protein N-terminal" evidence="6">
    <location>
        <begin position="7"/>
        <end position="37"/>
    </location>
</feature>
<feature type="domain" description="Flagellar hook protein FlgE/F/G-like D1" evidence="9">
    <location>
        <begin position="84"/>
        <end position="159"/>
    </location>
</feature>
<evidence type="ECO:0000313" key="10">
    <source>
        <dbReference type="EMBL" id="SFN83614.1"/>
    </source>
</evidence>
<dbReference type="InterPro" id="IPR037058">
    <property type="entry name" value="Falgellar_hook_FlgE_sf"/>
</dbReference>
<accession>A0A1I5C9V3</accession>
<comment type="similarity">
    <text evidence="2 5">Belongs to the flagella basal body rod proteins family.</text>
</comment>
<dbReference type="Pfam" id="PF22692">
    <property type="entry name" value="LlgE_F_G_D1"/>
    <property type="match status" value="1"/>
</dbReference>
<dbReference type="NCBIfam" id="TIGR03506">
    <property type="entry name" value="FlgEFG_subfam"/>
    <property type="match status" value="1"/>
</dbReference>
<organism evidence="10 11">
    <name type="scientific">Cohaesibacter marisflavi</name>
    <dbReference type="NCBI Taxonomy" id="655353"/>
    <lineage>
        <taxon>Bacteria</taxon>
        <taxon>Pseudomonadati</taxon>
        <taxon>Pseudomonadota</taxon>
        <taxon>Alphaproteobacteria</taxon>
        <taxon>Hyphomicrobiales</taxon>
        <taxon>Cohaesibacteraceae</taxon>
    </lineage>
</organism>
<sequence>MGLYGVMRSSVSGMNSQSSKLGTVSDNIINANTTGYKKAETEFKSVVTTQNTTSYNSGGVEALTSYDISTAGNIDYTTSVTDLAIDGSGFFVVSDSDGTPFLTRAGHFVPDSDGNLVNTAGYYLQGFDLTNGSPSVVANALTGLEKVNINQSQLEANATTEGSMSGNLPSNAAIEAAPLPSANDGTISNINYTAKTSLVSYDDVGNEVQMDVYFTKTGTDTWEVAVFNNADSTDGGFPYTASVTTAHGNTYANPMSTTTLNFNADGTFAATSPTEFSFHIPDHQPATEDATISIAGMTQLAADFGVDDPTVNGNAPQNVESVEINPDGTLYMVYEDGSRQPAYRIPIADVASEDNLAPMGGEVFTTTNESGDVQVGFPGDNGMGTLISSAIEGSNVDLAEELTNLIVAQRSFSADSKVFQTGSDLLSEVVNLAR</sequence>
<dbReference type="InterPro" id="IPR001444">
    <property type="entry name" value="Flag_bb_rod_N"/>
</dbReference>
<dbReference type="STRING" id="655353.SAMN04488056_102161"/>
<dbReference type="InterPro" id="IPR053967">
    <property type="entry name" value="LlgE_F_G-like_D1"/>
</dbReference>
<feature type="domain" description="Flagellar basal-body/hook protein C-terminal" evidence="7">
    <location>
        <begin position="388"/>
        <end position="432"/>
    </location>
</feature>
<keyword evidence="11" id="KW-1185">Reference proteome</keyword>
<evidence type="ECO:0000256" key="4">
    <source>
        <dbReference type="ARBA" id="ARBA00023143"/>
    </source>
</evidence>
<dbReference type="InterPro" id="IPR011491">
    <property type="entry name" value="FlgE_D2"/>
</dbReference>
<dbReference type="EMBL" id="FOVR01000002">
    <property type="protein sequence ID" value="SFN83614.1"/>
    <property type="molecule type" value="Genomic_DNA"/>
</dbReference>
<evidence type="ECO:0000256" key="1">
    <source>
        <dbReference type="ARBA" id="ARBA00004117"/>
    </source>
</evidence>
<dbReference type="SUPFAM" id="SSF117143">
    <property type="entry name" value="Flagellar hook protein flgE"/>
    <property type="match status" value="1"/>
</dbReference>
<keyword evidence="10" id="KW-0969">Cilium</keyword>
<evidence type="ECO:0000256" key="3">
    <source>
        <dbReference type="ARBA" id="ARBA00019015"/>
    </source>
</evidence>
<dbReference type="GO" id="GO:0071978">
    <property type="term" value="P:bacterial-type flagellum-dependent swarming motility"/>
    <property type="evidence" value="ECO:0007669"/>
    <property type="project" value="TreeGrafter"/>
</dbReference>
<dbReference type="RefSeq" id="WP_090069336.1">
    <property type="nucleotide sequence ID" value="NZ_FOVR01000002.1"/>
</dbReference>
<dbReference type="OrthoDB" id="8372879at2"/>
<dbReference type="InterPro" id="IPR010930">
    <property type="entry name" value="Flg_bb/hook_C_dom"/>
</dbReference>
<dbReference type="GO" id="GO:0009425">
    <property type="term" value="C:bacterial-type flagellum basal body"/>
    <property type="evidence" value="ECO:0007669"/>
    <property type="project" value="UniProtKB-SubCell"/>
</dbReference>
<dbReference type="Pfam" id="PF06429">
    <property type="entry name" value="Flg_bbr_C"/>
    <property type="match status" value="1"/>
</dbReference>
<dbReference type="Gene3D" id="2.60.98.20">
    <property type="entry name" value="Flagellar hook protein FlgE"/>
    <property type="match status" value="1"/>
</dbReference>
<keyword evidence="10" id="KW-0282">Flagellum</keyword>
<dbReference type="Proteomes" id="UP000199236">
    <property type="component" value="Unassembled WGS sequence"/>
</dbReference>
<dbReference type="GO" id="GO:0005829">
    <property type="term" value="C:cytosol"/>
    <property type="evidence" value="ECO:0007669"/>
    <property type="project" value="TreeGrafter"/>
</dbReference>
<keyword evidence="4 5" id="KW-0975">Bacterial flagellum</keyword>
<dbReference type="InterPro" id="IPR037925">
    <property type="entry name" value="FlgE/F/G-like"/>
</dbReference>
<evidence type="ECO:0000256" key="5">
    <source>
        <dbReference type="RuleBase" id="RU362116"/>
    </source>
</evidence>
<proteinExistence type="inferred from homology"/>
<keyword evidence="10" id="KW-0966">Cell projection</keyword>
<evidence type="ECO:0000256" key="2">
    <source>
        <dbReference type="ARBA" id="ARBA00009677"/>
    </source>
</evidence>
<gene>
    <name evidence="10" type="ORF">SAMN04488056_102161</name>
</gene>
<dbReference type="GO" id="GO:0009424">
    <property type="term" value="C:bacterial-type flagellum hook"/>
    <property type="evidence" value="ECO:0007669"/>
    <property type="project" value="TreeGrafter"/>
</dbReference>
<evidence type="ECO:0000259" key="9">
    <source>
        <dbReference type="Pfam" id="PF22692"/>
    </source>
</evidence>
<dbReference type="InterPro" id="IPR020013">
    <property type="entry name" value="Flagellar_FlgE/F/G"/>
</dbReference>
<dbReference type="AlphaFoldDB" id="A0A1I5C9V3"/>
<evidence type="ECO:0000259" key="6">
    <source>
        <dbReference type="Pfam" id="PF00460"/>
    </source>
</evidence>
<evidence type="ECO:0000313" key="11">
    <source>
        <dbReference type="Proteomes" id="UP000199236"/>
    </source>
</evidence>
<comment type="subcellular location">
    <subcellularLocation>
        <location evidence="1 5">Bacterial flagellum basal body</location>
    </subcellularLocation>
</comment>